<evidence type="ECO:0000313" key="2">
    <source>
        <dbReference type="Proteomes" id="UP000265520"/>
    </source>
</evidence>
<reference evidence="1 2" key="1">
    <citation type="journal article" date="2018" name="Front. Plant Sci.">
        <title>Red Clover (Trifolium pratense) and Zigzag Clover (T. medium) - A Picture of Genomic Similarities and Differences.</title>
        <authorList>
            <person name="Dluhosova J."/>
            <person name="Istvanek J."/>
            <person name="Nedelnik J."/>
            <person name="Repkova J."/>
        </authorList>
    </citation>
    <scope>NUCLEOTIDE SEQUENCE [LARGE SCALE GENOMIC DNA]</scope>
    <source>
        <strain evidence="2">cv. 10/8</strain>
        <tissue evidence="1">Leaf</tissue>
    </source>
</reference>
<comment type="caution">
    <text evidence="1">The sequence shown here is derived from an EMBL/GenBank/DDBJ whole genome shotgun (WGS) entry which is preliminary data.</text>
</comment>
<dbReference type="EMBL" id="LXQA011085566">
    <property type="protein sequence ID" value="MCI84218.1"/>
    <property type="molecule type" value="Genomic_DNA"/>
</dbReference>
<dbReference type="AlphaFoldDB" id="A0A392V7B2"/>
<organism evidence="1 2">
    <name type="scientific">Trifolium medium</name>
    <dbReference type="NCBI Taxonomy" id="97028"/>
    <lineage>
        <taxon>Eukaryota</taxon>
        <taxon>Viridiplantae</taxon>
        <taxon>Streptophyta</taxon>
        <taxon>Embryophyta</taxon>
        <taxon>Tracheophyta</taxon>
        <taxon>Spermatophyta</taxon>
        <taxon>Magnoliopsida</taxon>
        <taxon>eudicotyledons</taxon>
        <taxon>Gunneridae</taxon>
        <taxon>Pentapetalae</taxon>
        <taxon>rosids</taxon>
        <taxon>fabids</taxon>
        <taxon>Fabales</taxon>
        <taxon>Fabaceae</taxon>
        <taxon>Papilionoideae</taxon>
        <taxon>50 kb inversion clade</taxon>
        <taxon>NPAAA clade</taxon>
        <taxon>Hologalegina</taxon>
        <taxon>IRL clade</taxon>
        <taxon>Trifolieae</taxon>
        <taxon>Trifolium</taxon>
    </lineage>
</organism>
<keyword evidence="2" id="KW-1185">Reference proteome</keyword>
<feature type="non-terminal residue" evidence="1">
    <location>
        <position position="1"/>
    </location>
</feature>
<sequence>FGRCAVEALEVRAHVRSQVALIELYGLESVGIHDVNRDARVDEDSTNFKVGHVCSDEEGNIGIR</sequence>
<name>A0A392V7B2_9FABA</name>
<accession>A0A392V7B2</accession>
<proteinExistence type="predicted"/>
<evidence type="ECO:0000313" key="1">
    <source>
        <dbReference type="EMBL" id="MCI84218.1"/>
    </source>
</evidence>
<protein>
    <submittedName>
        <fullName evidence="1">Uncharacterized protein</fullName>
    </submittedName>
</protein>
<dbReference type="Proteomes" id="UP000265520">
    <property type="component" value="Unassembled WGS sequence"/>
</dbReference>